<feature type="chain" id="PRO_5045777199" description="Multidrug ABC transporter ATPase" evidence="1">
    <location>
        <begin position="19"/>
        <end position="244"/>
    </location>
</feature>
<name>A0ABX8N0V2_9PSED</name>
<feature type="signal peptide" evidence="1">
    <location>
        <begin position="1"/>
        <end position="18"/>
    </location>
</feature>
<organism evidence="2 3">
    <name type="scientific">Pseudomonas fakonensis</name>
    <dbReference type="NCBI Taxonomy" id="2842355"/>
    <lineage>
        <taxon>Bacteria</taxon>
        <taxon>Pseudomonadati</taxon>
        <taxon>Pseudomonadota</taxon>
        <taxon>Gammaproteobacteria</taxon>
        <taxon>Pseudomonadales</taxon>
        <taxon>Pseudomonadaceae</taxon>
        <taxon>Pseudomonas</taxon>
    </lineage>
</organism>
<dbReference type="EMBL" id="CP077076">
    <property type="protein sequence ID" value="QXH49062.1"/>
    <property type="molecule type" value="Genomic_DNA"/>
</dbReference>
<keyword evidence="3" id="KW-1185">Reference proteome</keyword>
<evidence type="ECO:0008006" key="4">
    <source>
        <dbReference type="Google" id="ProtNLM"/>
    </source>
</evidence>
<gene>
    <name evidence="2" type="ORF">KSS94_13910</name>
</gene>
<proteinExistence type="predicted"/>
<dbReference type="RefSeq" id="WP_217838686.1">
    <property type="nucleotide sequence ID" value="NZ_CP077076.1"/>
</dbReference>
<keyword evidence="1" id="KW-0732">Signal</keyword>
<accession>A0ABX8N0V2</accession>
<evidence type="ECO:0000256" key="1">
    <source>
        <dbReference type="SAM" id="SignalP"/>
    </source>
</evidence>
<sequence>MRGITVLLLLSLPVVAWGDCTQHLQSWAQTLHPTLALDREHAVCKANPADASQVLAALPMKESVDEYGQGDYGLAVVLADAASGKILAHNYEPAAIVSDAMAFNDLKLDTAPYQLAPGRRAFGVRVHRTVMSRANPGSDETLSLYLQDGAQLRRLLGHLVVSESYAEWQGYCAGKHSETLRTVAVGKPGKEGFADLRVTEVSRVTVSVAAGEETCDDTEKRQRKVFNFAYGANQYRLPRKLTDQ</sequence>
<evidence type="ECO:0000313" key="3">
    <source>
        <dbReference type="Proteomes" id="UP001046350"/>
    </source>
</evidence>
<evidence type="ECO:0000313" key="2">
    <source>
        <dbReference type="EMBL" id="QXH49062.1"/>
    </source>
</evidence>
<protein>
    <recommendedName>
        <fullName evidence="4">Multidrug ABC transporter ATPase</fullName>
    </recommendedName>
</protein>
<reference evidence="2" key="1">
    <citation type="journal article" date="2021" name="Microorganisms">
        <title>The Ever-Expanding Pseudomonas Genus: Description of 43 New Species and Partition of the Pseudomonas putida Group.</title>
        <authorList>
            <person name="Girard L."/>
            <person name="Lood C."/>
            <person name="Hofte M."/>
            <person name="Vandamme P."/>
            <person name="Rokni-Zadeh H."/>
            <person name="van Noort V."/>
            <person name="Lavigne R."/>
            <person name="De Mot R."/>
        </authorList>
    </citation>
    <scope>NUCLEOTIDE SEQUENCE</scope>
    <source>
        <strain evidence="2">COW40</strain>
    </source>
</reference>
<dbReference type="Proteomes" id="UP001046350">
    <property type="component" value="Chromosome"/>
</dbReference>